<dbReference type="InterPro" id="IPR050680">
    <property type="entry name" value="YpeA/RimI_acetyltransf"/>
</dbReference>
<keyword evidence="1" id="KW-0808">Transferase</keyword>
<evidence type="ECO:0000259" key="3">
    <source>
        <dbReference type="PROSITE" id="PS51186"/>
    </source>
</evidence>
<keyword evidence="2" id="KW-0012">Acyltransferase</keyword>
<dbReference type="SUPFAM" id="SSF55729">
    <property type="entry name" value="Acyl-CoA N-acyltransferases (Nat)"/>
    <property type="match status" value="1"/>
</dbReference>
<dbReference type="InterPro" id="IPR016181">
    <property type="entry name" value="Acyl_CoA_acyltransferase"/>
</dbReference>
<organism evidence="4 5">
    <name type="scientific">Bacillus pseudomycoides</name>
    <dbReference type="NCBI Taxonomy" id="64104"/>
    <lineage>
        <taxon>Bacteria</taxon>
        <taxon>Bacillati</taxon>
        <taxon>Bacillota</taxon>
        <taxon>Bacilli</taxon>
        <taxon>Bacillales</taxon>
        <taxon>Bacillaceae</taxon>
        <taxon>Bacillus</taxon>
        <taxon>Bacillus cereus group</taxon>
    </lineage>
</organism>
<dbReference type="EMBL" id="NVOR01000034">
    <property type="protein sequence ID" value="PED82500.1"/>
    <property type="molecule type" value="Genomic_DNA"/>
</dbReference>
<proteinExistence type="predicted"/>
<dbReference type="CDD" id="cd04301">
    <property type="entry name" value="NAT_SF"/>
    <property type="match status" value="1"/>
</dbReference>
<evidence type="ECO:0000256" key="2">
    <source>
        <dbReference type="ARBA" id="ARBA00023315"/>
    </source>
</evidence>
<dbReference type="Proteomes" id="UP000221020">
    <property type="component" value="Unassembled WGS sequence"/>
</dbReference>
<dbReference type="InterPro" id="IPR000182">
    <property type="entry name" value="GNAT_dom"/>
</dbReference>
<dbReference type="Gene3D" id="3.40.630.30">
    <property type="match status" value="1"/>
</dbReference>
<dbReference type="Pfam" id="PF13527">
    <property type="entry name" value="Acetyltransf_9"/>
    <property type="match status" value="1"/>
</dbReference>
<dbReference type="AlphaFoldDB" id="A0AA91VC77"/>
<gene>
    <name evidence="4" type="ORF">CON65_12110</name>
</gene>
<evidence type="ECO:0000313" key="5">
    <source>
        <dbReference type="Proteomes" id="UP000221020"/>
    </source>
</evidence>
<feature type="domain" description="N-acetyltransferase" evidence="3">
    <location>
        <begin position="7"/>
        <end position="147"/>
    </location>
</feature>
<evidence type="ECO:0000313" key="4">
    <source>
        <dbReference type="EMBL" id="PED82500.1"/>
    </source>
</evidence>
<dbReference type="PANTHER" id="PTHR43420:SF31">
    <property type="entry name" value="ACETYLTRANSFERASE"/>
    <property type="match status" value="1"/>
</dbReference>
<comment type="caution">
    <text evidence="4">The sequence shown here is derived from an EMBL/GenBank/DDBJ whole genome shotgun (WGS) entry which is preliminary data.</text>
</comment>
<dbReference type="PROSITE" id="PS51186">
    <property type="entry name" value="GNAT"/>
    <property type="match status" value="1"/>
</dbReference>
<evidence type="ECO:0000256" key="1">
    <source>
        <dbReference type="ARBA" id="ARBA00022679"/>
    </source>
</evidence>
<reference evidence="4 5" key="1">
    <citation type="submission" date="2017-09" db="EMBL/GenBank/DDBJ databases">
        <title>Large-scale bioinformatics analysis of Bacillus genomes uncovers conserved roles of natural products in bacterial physiology.</title>
        <authorList>
            <consortium name="Agbiome Team Llc"/>
            <person name="Bleich R.M."/>
            <person name="Grubbs K.J."/>
            <person name="Santa Maria K.C."/>
            <person name="Allen S.E."/>
            <person name="Farag S."/>
            <person name="Shank E.A."/>
            <person name="Bowers A."/>
        </authorList>
    </citation>
    <scope>NUCLEOTIDE SEQUENCE [LARGE SCALE GENOMIC DNA]</scope>
    <source>
        <strain evidence="4 5">AFS092012</strain>
    </source>
</reference>
<name>A0AA91VC77_9BACI</name>
<accession>A0AA91VC77</accession>
<dbReference type="RefSeq" id="WP_097894920.1">
    <property type="nucleotide sequence ID" value="NZ_NVOR01000034.1"/>
</dbReference>
<dbReference type="PANTHER" id="PTHR43420">
    <property type="entry name" value="ACETYLTRANSFERASE"/>
    <property type="match status" value="1"/>
</dbReference>
<protein>
    <submittedName>
        <fullName evidence="4">GNAT family N-acetyltransferase</fullName>
    </submittedName>
</protein>
<sequence length="294" mass="34554">MGNVAIFENFLVEEPRKEQLFSLFEEVFGISVQTLQDFDARGFWDHTYKPVSFIHGEKVIANVSSFSLPLRVNGNTVNAAGIQSVMTHPDYRRKGLMKQLLCEVLQQIDSQYECTILFTEHPKLYENFGFQVIKEHLMTLSYASDETTGSSLRKLNYFHEEDIELMKEKLEDSQPLSNMFSTLNYQSSFYFNMYETRWNDKLHYSEKLDALIVYEVKEETLKLFGVFAPILPILDEVCAEIPESFTEIEFYFYPDELGIEDLAYKEFQSNKYLMVRSSNKIHFNEYKFPILTEF</sequence>
<dbReference type="GO" id="GO:0016747">
    <property type="term" value="F:acyltransferase activity, transferring groups other than amino-acyl groups"/>
    <property type="evidence" value="ECO:0007669"/>
    <property type="project" value="InterPro"/>
</dbReference>